<dbReference type="AlphaFoldDB" id="A0A2H3NZX8"/>
<dbReference type="PANTHER" id="PTHR31727">
    <property type="entry name" value="OLEOYL-ACYL CARRIER PROTEIN THIOESTERASE 1, CHLOROPLASTIC"/>
    <property type="match status" value="1"/>
</dbReference>
<keyword evidence="5" id="KW-0809">Transit peptide</keyword>
<protein>
    <submittedName>
        <fullName evidence="10">Acyl-ACP thioesterase</fullName>
    </submittedName>
</protein>
<name>A0A2H3NZX8_9BACT</name>
<organism evidence="10 11">
    <name type="scientific">Longimonas halophila</name>
    <dbReference type="NCBI Taxonomy" id="1469170"/>
    <lineage>
        <taxon>Bacteria</taxon>
        <taxon>Pseudomonadati</taxon>
        <taxon>Rhodothermota</taxon>
        <taxon>Rhodothermia</taxon>
        <taxon>Rhodothermales</taxon>
        <taxon>Salisaetaceae</taxon>
        <taxon>Longimonas</taxon>
    </lineage>
</organism>
<comment type="caution">
    <text evidence="10">The sequence shown here is derived from an EMBL/GenBank/DDBJ whole genome shotgun (WGS) entry which is preliminary data.</text>
</comment>
<dbReference type="Proteomes" id="UP000221024">
    <property type="component" value="Unassembled WGS sequence"/>
</dbReference>
<dbReference type="InterPro" id="IPR002864">
    <property type="entry name" value="Acyl-ACP_thioesterase_NHD"/>
</dbReference>
<dbReference type="EMBL" id="PDEP01000002">
    <property type="protein sequence ID" value="PEN08673.1"/>
    <property type="molecule type" value="Genomic_DNA"/>
</dbReference>
<sequence length="279" mass="30990">MQRRCRSSKTCSPSSATILSWDSPHMNASVSAYTAHAPLQPRDATLHGTLSLPALCAHLQDAAGAHATQLGVSQTDLLAQNQSWVLARLQVELDRLPTWRDTLTIETWPSGLSGPFAQREFLFRVDAEAVGRATSTWVVFDQTRRRPARPPQVLSELTWPDRPPALSADIPEVEVPAQPDYTRRFRVRFHDLDLNRHVNNARYVAWALETLPIGWLDAHAARGLTLHFKSETTANTPVAATATVFAGGPEHAPLRVVHHLYHADDDTTLALAETRWAVR</sequence>
<evidence type="ECO:0000313" key="10">
    <source>
        <dbReference type="EMBL" id="PEN08673.1"/>
    </source>
</evidence>
<keyword evidence="3" id="KW-0378">Hydrolase</keyword>
<dbReference type="InterPro" id="IPR045023">
    <property type="entry name" value="FATA/B"/>
</dbReference>
<evidence type="ECO:0000256" key="1">
    <source>
        <dbReference type="ARBA" id="ARBA00006500"/>
    </source>
</evidence>
<dbReference type="InterPro" id="IPR049427">
    <property type="entry name" value="Acyl-ACP_TE_C"/>
</dbReference>
<dbReference type="Gene3D" id="3.10.129.10">
    <property type="entry name" value="Hotdog Thioesterase"/>
    <property type="match status" value="1"/>
</dbReference>
<evidence type="ECO:0000256" key="7">
    <source>
        <dbReference type="ARBA" id="ARBA00023160"/>
    </source>
</evidence>
<accession>A0A2H3NZX8</accession>
<evidence type="ECO:0000259" key="9">
    <source>
        <dbReference type="Pfam" id="PF20791"/>
    </source>
</evidence>
<dbReference type="GO" id="GO:0000036">
    <property type="term" value="F:acyl carrier activity"/>
    <property type="evidence" value="ECO:0007669"/>
    <property type="project" value="TreeGrafter"/>
</dbReference>
<dbReference type="InterPro" id="IPR029069">
    <property type="entry name" value="HotDog_dom_sf"/>
</dbReference>
<dbReference type="GO" id="GO:0016297">
    <property type="term" value="F:fatty acyl-[ACP] hydrolase activity"/>
    <property type="evidence" value="ECO:0007669"/>
    <property type="project" value="InterPro"/>
</dbReference>
<evidence type="ECO:0000256" key="6">
    <source>
        <dbReference type="ARBA" id="ARBA00023098"/>
    </source>
</evidence>
<evidence type="ECO:0000259" key="8">
    <source>
        <dbReference type="Pfam" id="PF01643"/>
    </source>
</evidence>
<dbReference type="SUPFAM" id="SSF54637">
    <property type="entry name" value="Thioesterase/thiol ester dehydrase-isomerase"/>
    <property type="match status" value="2"/>
</dbReference>
<dbReference type="CDD" id="cd00586">
    <property type="entry name" value="4HBT"/>
    <property type="match status" value="2"/>
</dbReference>
<feature type="domain" description="Acyl-ACP thioesterase-like C-terminal" evidence="9">
    <location>
        <begin position="182"/>
        <end position="276"/>
    </location>
</feature>
<dbReference type="Pfam" id="PF20791">
    <property type="entry name" value="Acyl-ACP_TE_C"/>
    <property type="match status" value="1"/>
</dbReference>
<comment type="similarity">
    <text evidence="1">Belongs to the acyl-ACP thioesterase family.</text>
</comment>
<evidence type="ECO:0000256" key="2">
    <source>
        <dbReference type="ARBA" id="ARBA00022516"/>
    </source>
</evidence>
<evidence type="ECO:0000256" key="4">
    <source>
        <dbReference type="ARBA" id="ARBA00022832"/>
    </source>
</evidence>
<keyword evidence="2" id="KW-0444">Lipid biosynthesis</keyword>
<evidence type="ECO:0000256" key="5">
    <source>
        <dbReference type="ARBA" id="ARBA00022946"/>
    </source>
</evidence>
<feature type="domain" description="Acyl-ACP thioesterase N-terminal hotdog" evidence="8">
    <location>
        <begin position="42"/>
        <end position="149"/>
    </location>
</feature>
<keyword evidence="7" id="KW-0275">Fatty acid biosynthesis</keyword>
<gene>
    <name evidence="10" type="ORF">CRI93_02630</name>
</gene>
<keyword evidence="6" id="KW-0443">Lipid metabolism</keyword>
<keyword evidence="4" id="KW-0276">Fatty acid metabolism</keyword>
<evidence type="ECO:0000256" key="3">
    <source>
        <dbReference type="ARBA" id="ARBA00022801"/>
    </source>
</evidence>
<dbReference type="Pfam" id="PF01643">
    <property type="entry name" value="Acyl-ACP_TE"/>
    <property type="match status" value="1"/>
</dbReference>
<keyword evidence="11" id="KW-1185">Reference proteome</keyword>
<proteinExistence type="inferred from homology"/>
<dbReference type="OrthoDB" id="9801517at2"/>
<evidence type="ECO:0000313" key="11">
    <source>
        <dbReference type="Proteomes" id="UP000221024"/>
    </source>
</evidence>
<dbReference type="PANTHER" id="PTHR31727:SF6">
    <property type="entry name" value="OLEOYL-ACYL CARRIER PROTEIN THIOESTERASE 1, CHLOROPLASTIC"/>
    <property type="match status" value="1"/>
</dbReference>
<reference evidence="10 11" key="1">
    <citation type="submission" date="2017-10" db="EMBL/GenBank/DDBJ databases">
        <title>Draft genome of Longimonas halophila.</title>
        <authorList>
            <person name="Goh K.M."/>
            <person name="Shamsir M.S."/>
            <person name="Lim S.W."/>
        </authorList>
    </citation>
    <scope>NUCLEOTIDE SEQUENCE [LARGE SCALE GENOMIC DNA]</scope>
    <source>
        <strain evidence="10 11">KCTC 42399</strain>
    </source>
</reference>